<dbReference type="CDD" id="cd16922">
    <property type="entry name" value="HATPase_EvgS-ArcB-TorS-like"/>
    <property type="match status" value="1"/>
</dbReference>
<dbReference type="Gene3D" id="3.30.565.10">
    <property type="entry name" value="Histidine kinase-like ATPase, C-terminal domain"/>
    <property type="match status" value="1"/>
</dbReference>
<evidence type="ECO:0000256" key="2">
    <source>
        <dbReference type="ARBA" id="ARBA00022679"/>
    </source>
</evidence>
<evidence type="ECO:0000256" key="5">
    <source>
        <dbReference type="SAM" id="MobiDB-lite"/>
    </source>
</evidence>
<dbReference type="Gene3D" id="1.10.510.10">
    <property type="entry name" value="Transferase(Phosphotransferase) domain 1"/>
    <property type="match status" value="1"/>
</dbReference>
<feature type="domain" description="Histidine kinase" evidence="7">
    <location>
        <begin position="2248"/>
        <end position="2519"/>
    </location>
</feature>
<feature type="non-terminal residue" evidence="9">
    <location>
        <position position="2592"/>
    </location>
</feature>
<evidence type="ECO:0000256" key="4">
    <source>
        <dbReference type="PROSITE-ProRule" id="PRU00169"/>
    </source>
</evidence>
<evidence type="ECO:0000259" key="7">
    <source>
        <dbReference type="PROSITE" id="PS50109"/>
    </source>
</evidence>
<feature type="modified residue" description="4-aspartylphosphate" evidence="4">
    <location>
        <position position="2585"/>
    </location>
</feature>
<dbReference type="PANTHER" id="PTHR43642">
    <property type="entry name" value="HYBRID SIGNAL TRANSDUCTION HISTIDINE KINASE G"/>
    <property type="match status" value="1"/>
</dbReference>
<dbReference type="Gene3D" id="3.30.450.40">
    <property type="match status" value="1"/>
</dbReference>
<dbReference type="Gene3D" id="1.10.287.130">
    <property type="match status" value="1"/>
</dbReference>
<protein>
    <recommendedName>
        <fullName evidence="11">Protein kinase domain-containing protein</fullName>
    </recommendedName>
</protein>
<accession>A0A4P9WRU1</accession>
<keyword evidence="1 4" id="KW-0597">Phosphoprotein</keyword>
<dbReference type="InterPro" id="IPR001789">
    <property type="entry name" value="Sig_transdc_resp-reg_receiver"/>
</dbReference>
<organism evidence="9 10">
    <name type="scientific">Blyttiomyces helicus</name>
    <dbReference type="NCBI Taxonomy" id="388810"/>
    <lineage>
        <taxon>Eukaryota</taxon>
        <taxon>Fungi</taxon>
        <taxon>Fungi incertae sedis</taxon>
        <taxon>Chytridiomycota</taxon>
        <taxon>Chytridiomycota incertae sedis</taxon>
        <taxon>Chytridiomycetes</taxon>
        <taxon>Chytridiomycetes incertae sedis</taxon>
        <taxon>Blyttiomyces</taxon>
    </lineage>
</organism>
<dbReference type="InterPro" id="IPR003594">
    <property type="entry name" value="HATPase_dom"/>
</dbReference>
<evidence type="ECO:0000313" key="10">
    <source>
        <dbReference type="Proteomes" id="UP000269721"/>
    </source>
</evidence>
<dbReference type="GO" id="GO:0005524">
    <property type="term" value="F:ATP binding"/>
    <property type="evidence" value="ECO:0007669"/>
    <property type="project" value="InterPro"/>
</dbReference>
<dbReference type="Pfam" id="PF00512">
    <property type="entry name" value="HisKA"/>
    <property type="match status" value="1"/>
</dbReference>
<dbReference type="InterPro" id="IPR011006">
    <property type="entry name" value="CheY-like_superfamily"/>
</dbReference>
<dbReference type="CDD" id="cd00082">
    <property type="entry name" value="HisKA"/>
    <property type="match status" value="1"/>
</dbReference>
<dbReference type="SUPFAM" id="SSF55781">
    <property type="entry name" value="GAF domain-like"/>
    <property type="match status" value="1"/>
</dbReference>
<dbReference type="Gene3D" id="3.40.50.2300">
    <property type="match status" value="1"/>
</dbReference>
<dbReference type="Pfam" id="PF00069">
    <property type="entry name" value="Pkinase"/>
    <property type="match status" value="1"/>
</dbReference>
<reference evidence="10" key="1">
    <citation type="journal article" date="2018" name="Nat. Microbiol.">
        <title>Leveraging single-cell genomics to expand the fungal tree of life.</title>
        <authorList>
            <person name="Ahrendt S.R."/>
            <person name="Quandt C.A."/>
            <person name="Ciobanu D."/>
            <person name="Clum A."/>
            <person name="Salamov A."/>
            <person name="Andreopoulos B."/>
            <person name="Cheng J.F."/>
            <person name="Woyke T."/>
            <person name="Pelin A."/>
            <person name="Henrissat B."/>
            <person name="Reynolds N.K."/>
            <person name="Benny G.L."/>
            <person name="Smith M.E."/>
            <person name="James T.Y."/>
            <person name="Grigoriev I.V."/>
        </authorList>
    </citation>
    <scope>NUCLEOTIDE SEQUENCE [LARGE SCALE GENOMIC DNA]</scope>
</reference>
<dbReference type="SUPFAM" id="SSF55874">
    <property type="entry name" value="ATPase domain of HSP90 chaperone/DNA topoisomerase II/histidine kinase"/>
    <property type="match status" value="1"/>
</dbReference>
<name>A0A4P9WRU1_9FUNG</name>
<dbReference type="Gene3D" id="3.40.50.300">
    <property type="entry name" value="P-loop containing nucleotide triphosphate hydrolases"/>
    <property type="match status" value="1"/>
</dbReference>
<dbReference type="PRINTS" id="PR00344">
    <property type="entry name" value="BCTRLSENSOR"/>
</dbReference>
<keyword evidence="3" id="KW-0418">Kinase</keyword>
<evidence type="ECO:0008006" key="11">
    <source>
        <dbReference type="Google" id="ProtNLM"/>
    </source>
</evidence>
<dbReference type="InterPro" id="IPR036097">
    <property type="entry name" value="HisK_dim/P_sf"/>
</dbReference>
<sequence length="2592" mass="288778">MVITTLNVKLGLVLIREDVREIVRDLIINMFHGLCEALQLVHLLMLKQYLSGGKLELSKGVLKTVFRCMTNARYGKAYDMTPYKQLAETPQEYRSPTDKWANDAFGSYKALFSSTLDTRIGGWINFQLRDPVALTFVKSHHKTIMTAMLQTLTQEGYYTLADPHLLHLQPVAGWFICPLLCINDEFMRLREGKEPRVLGKYHVCRTPLFLPIPAHSFSVRPIGISNTGAKVLDHAHNKIHVVKLSNVKPALLWLLNGTTLNKISGRIKGQRFNHYIYTDGIFVLISLQRPVHLTAPRNPLPTVKEVEYKIVIFMDPDLRAIIGTVVDPLTLAKNRRSLNCPKSRADLDGYIYPREDDHRDNFAVSPEGKGLLFLMTFSGGKLLILHLSIAGFGQNAGGGSSNSKTLTEKLLFSIYPGSLPERAYTYPEAVAWLKMVNNLIPRDLTAENRDVNAAQNIATVLFSLVFSQGEERGTRFDYTNYVRSSVSGATKWKEGGREAGGRDEKHSQLVVFASLSPLVALQLETSASFLAERSVIMRKRTRKKADRLWPISSPRASPRLVSSPRGSPRSVSTPRGSPQTSERGDASRPASPRPASSVHDYSSFELLFDEGPFSVLRAHGPFKNPVIIKRSREPAGDGLNLLLHEHKILQHLASRCPNASFLHPIALEMSTSGPVLVFPDHYSPTQSSLRACFEQVCWQSYKSGRRECRGEEGSRGIKRGVAKFEHYRVCVEKNIHSGQVTHGNIKPDNLIVCGSDVSLIDFSVASVLGDTQEEGSVKGDLRYMAPECTGRMNRKSDNRGDIYSLGVTLYELATRALPFEEDDPMALMHCHIAAEAVPANQRILAIPLPISNMIEKMMAKSADLERYHGRQIDNFEVGGFDRCSRFVISGRLQGRDADLRELTRAFDSVRGGKGSRLVLVDGTSGIGKTCLVQQLHAPVYDAGGIFISGKIDQGYLLNLITCLSPPIKYHRNVPFYPFIRAFHDLIQQLLTEPADSLAQWKTAMLRALDDQGRVITDVMPELEEIIGPQPPVFTLDPTENTRRFQKVFSNFVSVFCKSKQPLVIFLDDLQSFKWSDDHSISLLATLLFESDIKMLLVIGAYRTNEVDEHHHLIKTIASIPENLAIKAVVRVSLSPLSLRDVDEVTRSAMSFEEVDDKKELQELVESIWARTGGNSFFVVQLLKYLHDSGSLCYDWSSLRWRWDTASLDRAPISDEFLLASLRKLHPETQSILSLAACLGSTFSLGVLAAVSEKTIPETLAYLAEATKMGSIIPLKYASRLPSPEQSATEREFMEYHFSHDRVQNAAYQLLPASAQPVAHLRIGRTLLRIASDRLEDSIIEIVTQINAGLELITLPHERISFARLNLLAGAKARKLSFYVNAAQYLRMGLALLDGLTFGVANTAVSGDVHPKAWEQEYTLTYDLHIAAIEAECQSAQYAEAKVLIDRALSKAKTSLEQANVLTLKIKYYTSQGMTVNAIDAGLHALVVLGQPLPDTPEGIKKMSVDPAAALPFYLDAFEDLPLMTSPDMQAAMNILCTLTPPVYFARPELLQPLILSMLQITKDFGNSAHSCLAYCFYGMVLSTLMEFETSYEFGRHALKVIETFGRGPVAPCLFKMFASHVQVWREPIRDTYQYFQLAIELAIQYGDTGYTCYGSSEICFYALFAGDSLSELEARSIVLEKTIQNCKEEVGNYYIRVLRQFIHNLGDTGRTCEDFTKMIGDCLNEIADAAVLLRHGLLYLAYAVFKLMLCYLYEDAEGILVWCTAGPKAAAAGPGILFPAELNFYHSLGLLHLSSLTTDAGVRSTYIDQVKKNQLLMRKWADNCPTTFEQKFKLVAAEEAAVEGRYLEAMELYDLAIQLAKTQRCMHEEAIANERASRFYAARGRHRLAADFAVDAYFAYRAWGAKTKVRAMTRKNPYVTRWISLSGDPDQVISISAPLSPPLSSPGLVAMDIEADPRPPVDSIASSLSLMSPIGEKEPGGSDERSLRRLSDLDTVLKASVAISGEIVFERLITKLMNIVLETAGADRGCLVMEREGQLIVEASASVAKGKASYGKADIRMRRSSSSLSSMEGEVPLTLLHYSARRREVLIDNSLAANDALKTLLQSDPYFTRNAPKSFLYSGVLNPGHKKLTLFSALPIVNQGNLTAILYLENSLTKDAFTPRRIDLLHMVSSMTAASIENSLLYERVQKNNELLEEIVAERTKELQQRTARLETEIREKNFAQEALRQSKELAESATVAKSQFLADMSHEIRTPINAIMGMTACLLDTDLTSMQRDFVNIVYTSSDQLLSLLNDVIFCNYPPISLARKPHERRRSILTGRLPFIIQILDYSKIEAGKLDLEKEAFELRGCVDGALDILARKATGKGLELIFDRVDDVPESFIGDSGRLRQILVNLIGNAIKFTESGEIVITASQTRMPDSRSESQPDDAATEMMDRNLWRLLFTVRDTGIGISREGMTRLFQTFTQIDASTTRVYGGTGLGLAISHRLSCLMGGEMWCTSDGQGTGSTFHFTVVFPSVDDMAVDEEIGVLRQKRALVIDDNATHRRVIQSLLRRWKMETIEASNEAEALEKLAKSPMDVCIIDMFLSSLQ</sequence>
<dbReference type="InterPro" id="IPR011009">
    <property type="entry name" value="Kinase-like_dom_sf"/>
</dbReference>
<dbReference type="SMART" id="SM00388">
    <property type="entry name" value="HisKA"/>
    <property type="match status" value="1"/>
</dbReference>
<evidence type="ECO:0000259" key="8">
    <source>
        <dbReference type="PROSITE" id="PS50110"/>
    </source>
</evidence>
<dbReference type="Pfam" id="PF13191">
    <property type="entry name" value="AAA_16"/>
    <property type="match status" value="1"/>
</dbReference>
<dbReference type="SUPFAM" id="SSF52172">
    <property type="entry name" value="CheY-like"/>
    <property type="match status" value="1"/>
</dbReference>
<keyword evidence="2" id="KW-0808">Transferase</keyword>
<feature type="region of interest" description="Disordered" evidence="5">
    <location>
        <begin position="547"/>
        <end position="597"/>
    </location>
</feature>
<dbReference type="InterPro" id="IPR053159">
    <property type="entry name" value="Hybrid_Histidine_Kinase"/>
</dbReference>
<dbReference type="PROSITE" id="PS50011">
    <property type="entry name" value="PROTEIN_KINASE_DOM"/>
    <property type="match status" value="1"/>
</dbReference>
<dbReference type="PROSITE" id="PS50110">
    <property type="entry name" value="RESPONSE_REGULATORY"/>
    <property type="match status" value="1"/>
</dbReference>
<evidence type="ECO:0000313" key="9">
    <source>
        <dbReference type="EMBL" id="RKO94020.1"/>
    </source>
</evidence>
<dbReference type="SUPFAM" id="SSF47384">
    <property type="entry name" value="Homodimeric domain of signal transducing histidine kinase"/>
    <property type="match status" value="1"/>
</dbReference>
<dbReference type="SMART" id="SM00065">
    <property type="entry name" value="GAF"/>
    <property type="match status" value="1"/>
</dbReference>
<dbReference type="EMBL" id="KZ994040">
    <property type="protein sequence ID" value="RKO94020.1"/>
    <property type="molecule type" value="Genomic_DNA"/>
</dbReference>
<feature type="domain" description="Protein kinase" evidence="6">
    <location>
        <begin position="601"/>
        <end position="887"/>
    </location>
</feature>
<dbReference type="SMART" id="SM00387">
    <property type="entry name" value="HATPase_c"/>
    <property type="match status" value="1"/>
</dbReference>
<dbReference type="InterPro" id="IPR000719">
    <property type="entry name" value="Prot_kinase_dom"/>
</dbReference>
<feature type="domain" description="Response regulatory" evidence="8">
    <location>
        <begin position="2536"/>
        <end position="2592"/>
    </location>
</feature>
<dbReference type="FunFam" id="3.30.565.10:FF:000010">
    <property type="entry name" value="Sensor histidine kinase RcsC"/>
    <property type="match status" value="1"/>
</dbReference>
<dbReference type="InterPro" id="IPR005467">
    <property type="entry name" value="His_kinase_dom"/>
</dbReference>
<evidence type="ECO:0000259" key="6">
    <source>
        <dbReference type="PROSITE" id="PS50011"/>
    </source>
</evidence>
<feature type="compositionally biased region" description="Low complexity" evidence="5">
    <location>
        <begin position="587"/>
        <end position="597"/>
    </location>
</feature>
<dbReference type="OrthoDB" id="60033at2759"/>
<dbReference type="Pfam" id="PF02518">
    <property type="entry name" value="HATPase_c"/>
    <property type="match status" value="1"/>
</dbReference>
<dbReference type="InterPro" id="IPR036890">
    <property type="entry name" value="HATPase_C_sf"/>
</dbReference>
<dbReference type="SMART" id="SM00220">
    <property type="entry name" value="S_TKc"/>
    <property type="match status" value="1"/>
</dbReference>
<dbReference type="PANTHER" id="PTHR43642:SF1">
    <property type="entry name" value="HYBRID SIGNAL TRANSDUCTION HISTIDINE KINASE G"/>
    <property type="match status" value="1"/>
</dbReference>
<dbReference type="InterPro" id="IPR029016">
    <property type="entry name" value="GAF-like_dom_sf"/>
</dbReference>
<dbReference type="CDD" id="cd00156">
    <property type="entry name" value="REC"/>
    <property type="match status" value="1"/>
</dbReference>
<dbReference type="Proteomes" id="UP000269721">
    <property type="component" value="Unassembled WGS sequence"/>
</dbReference>
<dbReference type="SUPFAM" id="SSF56112">
    <property type="entry name" value="Protein kinase-like (PK-like)"/>
    <property type="match status" value="2"/>
</dbReference>
<gene>
    <name evidence="9" type="ORF">BDK51DRAFT_34552</name>
</gene>
<dbReference type="InterPro" id="IPR003661">
    <property type="entry name" value="HisK_dim/P_dom"/>
</dbReference>
<dbReference type="GO" id="GO:0000155">
    <property type="term" value="F:phosphorelay sensor kinase activity"/>
    <property type="evidence" value="ECO:0007669"/>
    <property type="project" value="InterPro"/>
</dbReference>
<feature type="compositionally biased region" description="Low complexity" evidence="5">
    <location>
        <begin position="557"/>
        <end position="578"/>
    </location>
</feature>
<dbReference type="InterPro" id="IPR003018">
    <property type="entry name" value="GAF"/>
</dbReference>
<proteinExistence type="predicted"/>
<evidence type="ECO:0000256" key="3">
    <source>
        <dbReference type="ARBA" id="ARBA00022777"/>
    </source>
</evidence>
<dbReference type="InterPro" id="IPR041664">
    <property type="entry name" value="AAA_16"/>
</dbReference>
<dbReference type="InterPro" id="IPR027417">
    <property type="entry name" value="P-loop_NTPase"/>
</dbReference>
<dbReference type="SUPFAM" id="SSF52540">
    <property type="entry name" value="P-loop containing nucleoside triphosphate hydrolases"/>
    <property type="match status" value="1"/>
</dbReference>
<evidence type="ECO:0000256" key="1">
    <source>
        <dbReference type="ARBA" id="ARBA00022553"/>
    </source>
</evidence>
<dbReference type="InterPro" id="IPR004358">
    <property type="entry name" value="Sig_transdc_His_kin-like_C"/>
</dbReference>
<keyword evidence="10" id="KW-1185">Reference proteome</keyword>
<dbReference type="PROSITE" id="PS50109">
    <property type="entry name" value="HIS_KIN"/>
    <property type="match status" value="1"/>
</dbReference>
<dbReference type="Pfam" id="PF01590">
    <property type="entry name" value="GAF"/>
    <property type="match status" value="1"/>
</dbReference>